<feature type="domain" description="SidE PDE" evidence="2">
    <location>
        <begin position="43"/>
        <end position="231"/>
    </location>
</feature>
<dbReference type="EMBL" id="CP119078">
    <property type="protein sequence ID" value="WED41951.1"/>
    <property type="molecule type" value="Genomic_DNA"/>
</dbReference>
<reference evidence="3 4" key="1">
    <citation type="submission" date="2023-02" db="EMBL/GenBank/DDBJ databases">
        <title>Genome Sequence of L. cardiaca H63T.</title>
        <authorList>
            <person name="Lopez A.E."/>
            <person name="Cianciotto N.P."/>
        </authorList>
    </citation>
    <scope>NUCLEOTIDE SEQUENCE [LARGE SCALE GENOMIC DNA]</scope>
    <source>
        <strain evidence="3 4">H63</strain>
    </source>
</reference>
<keyword evidence="4" id="KW-1185">Reference proteome</keyword>
<dbReference type="InterPro" id="IPR021014">
    <property type="entry name" value="SidE_PDE"/>
</dbReference>
<feature type="region of interest" description="Disordered" evidence="1">
    <location>
        <begin position="649"/>
        <end position="669"/>
    </location>
</feature>
<dbReference type="Proteomes" id="UP001222087">
    <property type="component" value="Chromosome"/>
</dbReference>
<dbReference type="RefSeq" id="WP_275087775.1">
    <property type="nucleotide sequence ID" value="NZ_CP119078.1"/>
</dbReference>
<gene>
    <name evidence="3" type="ORF">PXX05_08380</name>
</gene>
<evidence type="ECO:0000313" key="4">
    <source>
        <dbReference type="Proteomes" id="UP001222087"/>
    </source>
</evidence>
<name>A0ABY8ANW5_9GAMM</name>
<feature type="region of interest" description="Disordered" evidence="1">
    <location>
        <begin position="699"/>
        <end position="722"/>
    </location>
</feature>
<sequence length="722" mass="82518">MFKIAKAFINDDAFIDAAVHIGQKVYKEPYTYFGGNPLGVNFTYTCSDGSVINRPNHNMANILRSLHYLGPILEYFTYNGNDETQNLLREIDENEIKKILFMQLFYTSGRNCEGGLNNPIVADKSRAEAAANFKVYFQDKVDKSPFNDTNEVEQYAHVLNGIYDSSKKDAALRLILSSCQEIDLLRCYPHERFQTNCINKLNKNSKVPNNRDLQKLLLYVQRCIIATGDMLRTQYQTQNILGVHEETSFYFQLKRKAQHLIHAGSKYFVFASKGREDGLFKAASQVDKNGIVGTCKTLQEVVEPIYFHAKKPNTQQEDILALINSGNAMARTFNASPSDISARFETEQLTNSTYVRPLRNNKFCKPHNIRVDLKTGKVREYPEHEYQPINEQKAISIPENLTPPETVSRQEDRGKAKNTIFQKKCSYSLIPQTGVFPVFTGRFQDKLMSEFISVGFLHDSKKMHLHGQKYIWSADTRTSGIDGYFWLAKEKDKKPISNFPGLQAIRDESYCQSLEELKNIINDPENKDDFYSEILASGSIDSLKAIYGTKNDAKHLLAAIYVQCLLRNDYNVERQIIIMDGVNKPRVCSNNELQQIVNEAQERQTRIWYRFLNFFRTSTEKKLLSAIKVASDNNPFGFLNIANTDSVVTKDTSDSEHNNSIPEGELKNNALSAKENQQYVFSKNTNTTSDYSTSNIYRFRSSEASSTNKEEEIGEQQMRITP</sequence>
<accession>A0ABY8ANW5</accession>
<protein>
    <submittedName>
        <fullName evidence="3">SidE phosphodiesterase domain-containing protein</fullName>
    </submittedName>
</protein>
<evidence type="ECO:0000256" key="1">
    <source>
        <dbReference type="SAM" id="MobiDB-lite"/>
    </source>
</evidence>
<dbReference type="Pfam" id="PF12252">
    <property type="entry name" value="SidE_PDE"/>
    <property type="match status" value="1"/>
</dbReference>
<evidence type="ECO:0000259" key="2">
    <source>
        <dbReference type="Pfam" id="PF12252"/>
    </source>
</evidence>
<organism evidence="3 4">
    <name type="scientific">Legionella cardiaca</name>
    <dbReference type="NCBI Taxonomy" id="1071983"/>
    <lineage>
        <taxon>Bacteria</taxon>
        <taxon>Pseudomonadati</taxon>
        <taxon>Pseudomonadota</taxon>
        <taxon>Gammaproteobacteria</taxon>
        <taxon>Legionellales</taxon>
        <taxon>Legionellaceae</taxon>
        <taxon>Legionella</taxon>
    </lineage>
</organism>
<proteinExistence type="predicted"/>
<evidence type="ECO:0000313" key="3">
    <source>
        <dbReference type="EMBL" id="WED41951.1"/>
    </source>
</evidence>